<protein>
    <submittedName>
        <fullName evidence="6">AraC family transcriptional regulator</fullName>
    </submittedName>
</protein>
<dbReference type="SUPFAM" id="SSF46689">
    <property type="entry name" value="Homeodomain-like"/>
    <property type="match status" value="1"/>
</dbReference>
<dbReference type="InterPro" id="IPR018060">
    <property type="entry name" value="HTH_AraC"/>
</dbReference>
<dbReference type="PANTHER" id="PTHR43280">
    <property type="entry name" value="ARAC-FAMILY TRANSCRIPTIONAL REGULATOR"/>
    <property type="match status" value="1"/>
</dbReference>
<organism evidence="6 7">
    <name type="scientific">Cohnella silvisoli</name>
    <dbReference type="NCBI Taxonomy" id="2873699"/>
    <lineage>
        <taxon>Bacteria</taxon>
        <taxon>Bacillati</taxon>
        <taxon>Bacillota</taxon>
        <taxon>Bacilli</taxon>
        <taxon>Bacillales</taxon>
        <taxon>Paenibacillaceae</taxon>
        <taxon>Cohnella</taxon>
    </lineage>
</organism>
<dbReference type="PROSITE" id="PS01124">
    <property type="entry name" value="HTH_ARAC_FAMILY_2"/>
    <property type="match status" value="1"/>
</dbReference>
<dbReference type="RefSeq" id="WP_232188024.1">
    <property type="nucleotide sequence ID" value="NZ_JAIOAP010000015.1"/>
</dbReference>
<gene>
    <name evidence="6" type="ORF">QJS35_24970</name>
</gene>
<keyword evidence="2" id="KW-0238">DNA-binding</keyword>
<dbReference type="PANTHER" id="PTHR43280:SF2">
    <property type="entry name" value="HTH-TYPE TRANSCRIPTIONAL REGULATOR EXSA"/>
    <property type="match status" value="1"/>
</dbReference>
<reference evidence="6 7" key="1">
    <citation type="journal article" date="2023" name="Genome Announc.">
        <title>Pan-Genome Analyses of the Genus Cohnella and Proposal of the Novel Species Cohnella silvisoli sp. nov., Isolated from Forest Soil.</title>
        <authorList>
            <person name="Wang C."/>
            <person name="Mao L."/>
            <person name="Bao G."/>
            <person name="Zhu H."/>
        </authorList>
    </citation>
    <scope>NUCLEOTIDE SEQUENCE [LARGE SCALE GENOMIC DNA]</scope>
    <source>
        <strain evidence="6 7">NL03-T5-1</strain>
    </source>
</reference>
<keyword evidence="4" id="KW-1133">Transmembrane helix</keyword>
<accession>A0ABV1KZY3</accession>
<evidence type="ECO:0000256" key="1">
    <source>
        <dbReference type="ARBA" id="ARBA00023015"/>
    </source>
</evidence>
<name>A0ABV1KZY3_9BACL</name>
<dbReference type="Pfam" id="PF12833">
    <property type="entry name" value="HTH_18"/>
    <property type="match status" value="1"/>
</dbReference>
<comment type="caution">
    <text evidence="6">The sequence shown here is derived from an EMBL/GenBank/DDBJ whole genome shotgun (WGS) entry which is preliminary data.</text>
</comment>
<feature type="domain" description="HTH araC/xylS-type" evidence="5">
    <location>
        <begin position="677"/>
        <end position="776"/>
    </location>
</feature>
<keyword evidence="3" id="KW-0804">Transcription</keyword>
<evidence type="ECO:0000313" key="7">
    <source>
        <dbReference type="Proteomes" id="UP001493487"/>
    </source>
</evidence>
<proteinExistence type="predicted"/>
<dbReference type="InterPro" id="IPR009057">
    <property type="entry name" value="Homeodomain-like_sf"/>
</dbReference>
<keyword evidence="1" id="KW-0805">Transcription regulation</keyword>
<dbReference type="EMBL" id="JASKHM010000016">
    <property type="protein sequence ID" value="MEQ4485644.1"/>
    <property type="molecule type" value="Genomic_DNA"/>
</dbReference>
<evidence type="ECO:0000256" key="3">
    <source>
        <dbReference type="ARBA" id="ARBA00023163"/>
    </source>
</evidence>
<dbReference type="Gene3D" id="1.10.10.60">
    <property type="entry name" value="Homeodomain-like"/>
    <property type="match status" value="2"/>
</dbReference>
<keyword evidence="4" id="KW-0472">Membrane</keyword>
<feature type="transmembrane region" description="Helical" evidence="4">
    <location>
        <begin position="306"/>
        <end position="325"/>
    </location>
</feature>
<evidence type="ECO:0000256" key="2">
    <source>
        <dbReference type="ARBA" id="ARBA00023125"/>
    </source>
</evidence>
<keyword evidence="7" id="KW-1185">Reference proteome</keyword>
<evidence type="ECO:0000256" key="4">
    <source>
        <dbReference type="SAM" id="Phobius"/>
    </source>
</evidence>
<dbReference type="Proteomes" id="UP001493487">
    <property type="component" value="Unassembled WGS sequence"/>
</dbReference>
<dbReference type="SMART" id="SM00342">
    <property type="entry name" value="HTH_ARAC"/>
    <property type="match status" value="1"/>
</dbReference>
<evidence type="ECO:0000313" key="6">
    <source>
        <dbReference type="EMBL" id="MEQ4485644.1"/>
    </source>
</evidence>
<sequence>MKDVIAWLRTRSLLMKMIAFTSIAVLLLVSILAAILYGNARSLLGSQDSISSRKIVYQVNYNLSQMNESIVRLTQSFYLNPDISDIMFGQSEDMSAIALKMNKASSTVTSANLYVHSISVYNPQTRSFYNTGSPVFFDDPLIKALFDEDTPLPKLKPVYRNLGKLVNGREVGEPVFSYFMFEKPENGSYGGAVVINIKAEWILDSLHEVNMIDPGKGAHILIMDRDNRLINTVGDIGEQPDWLKEALIRRLSTETLEGEQGSFVESNNNKEYLITYADNSSMGMTFLKIQPALEVYHYLNSFKSSILFITAVFLGASIIVSVLVARRLYMPIGRLVKLVSDGKDAPFVQREHRDEISYLDHVFKQSMTTLQSYQDEHYQYRDVKKHYWLRRFLTEKLLMNWYELEEVFARTGIILPRRATYAVVLLKIDDYSRFREQYSTKVQEAIRFALLNIVSEWLSPSFANEGLDLKEDHVGFIVGVPDDTDFPEDLIPLLEQARQTVRRFYKLSFTVSISRETEEFVQLFALYNQTLNQSSYRFQYGHGAILHPDSCNFDRSSGQSEVPSALIRQLHGAMIGKEAEDARACLTAIFEKIRSLEYQHALTAIFALIEAVKKSLDIEGHPSSSSLLIELSSLSLHLSKKETLNEIEWELSSIVKKALQNETKVPVTVSLDAYVVETVANYIWTNYSDPGICLASIASMMKISSRKLGNLFKAGKQMSVADYINETRLLKASELLLEQNSSIRGIVERIGVANETYFFSLFKKKFGVTPKEYVLKHYAEQTAEAPRSQPDRI</sequence>
<keyword evidence="4" id="KW-0812">Transmembrane</keyword>
<evidence type="ECO:0000259" key="5">
    <source>
        <dbReference type="PROSITE" id="PS01124"/>
    </source>
</evidence>